<organism evidence="5 6">
    <name type="scientific">Mya arenaria</name>
    <name type="common">Soft-shell clam</name>
    <dbReference type="NCBI Taxonomy" id="6604"/>
    <lineage>
        <taxon>Eukaryota</taxon>
        <taxon>Metazoa</taxon>
        <taxon>Spiralia</taxon>
        <taxon>Lophotrochozoa</taxon>
        <taxon>Mollusca</taxon>
        <taxon>Bivalvia</taxon>
        <taxon>Autobranchia</taxon>
        <taxon>Heteroconchia</taxon>
        <taxon>Euheterodonta</taxon>
        <taxon>Imparidentia</taxon>
        <taxon>Neoheterodontei</taxon>
        <taxon>Myida</taxon>
        <taxon>Myoidea</taxon>
        <taxon>Myidae</taxon>
        <taxon>Mya</taxon>
    </lineage>
</organism>
<dbReference type="InterPro" id="IPR019148">
    <property type="entry name" value="Nuclear_protein_DGCR14_ESS-2"/>
</dbReference>
<accession>A0ABY7DIA9</accession>
<keyword evidence="3" id="KW-0539">Nucleus</keyword>
<reference evidence="5" key="1">
    <citation type="submission" date="2022-11" db="EMBL/GenBank/DDBJ databases">
        <title>Centuries of genome instability and evolution in soft-shell clam transmissible cancer (bioRxiv).</title>
        <authorList>
            <person name="Hart S.F.M."/>
            <person name="Yonemitsu M.A."/>
            <person name="Giersch R.M."/>
            <person name="Beal B.F."/>
            <person name="Arriagada G."/>
            <person name="Davis B.W."/>
            <person name="Ostrander E.A."/>
            <person name="Goff S.P."/>
            <person name="Metzger M.J."/>
        </authorList>
    </citation>
    <scope>NUCLEOTIDE SEQUENCE</scope>
    <source>
        <strain evidence="5">MELC-2E11</strain>
        <tissue evidence="5">Siphon/mantle</tissue>
    </source>
</reference>
<feature type="compositionally biased region" description="Low complexity" evidence="4">
    <location>
        <begin position="344"/>
        <end position="356"/>
    </location>
</feature>
<dbReference type="PANTHER" id="PTHR12940">
    <property type="entry name" value="ES-2 PROTEIN - RELATED"/>
    <property type="match status" value="1"/>
</dbReference>
<evidence type="ECO:0000256" key="4">
    <source>
        <dbReference type="SAM" id="MobiDB-lite"/>
    </source>
</evidence>
<evidence type="ECO:0000313" key="5">
    <source>
        <dbReference type="EMBL" id="WAQ94745.1"/>
    </source>
</evidence>
<evidence type="ECO:0000313" key="6">
    <source>
        <dbReference type="Proteomes" id="UP001164746"/>
    </source>
</evidence>
<evidence type="ECO:0000256" key="3">
    <source>
        <dbReference type="ARBA" id="ARBA00023242"/>
    </source>
</evidence>
<evidence type="ECO:0000256" key="1">
    <source>
        <dbReference type="ARBA" id="ARBA00004123"/>
    </source>
</evidence>
<feature type="region of interest" description="Disordered" evidence="4">
    <location>
        <begin position="322"/>
        <end position="396"/>
    </location>
</feature>
<proteinExistence type="inferred from homology"/>
<feature type="compositionally biased region" description="Polar residues" evidence="4">
    <location>
        <begin position="66"/>
        <end position="77"/>
    </location>
</feature>
<gene>
    <name evidence="5" type="ORF">MAR_007216</name>
</gene>
<protein>
    <submittedName>
        <fullName evidence="5">ESS2-like protein</fullName>
    </submittedName>
</protein>
<name>A0ABY7DIA9_MYAAR</name>
<evidence type="ECO:0000256" key="2">
    <source>
        <dbReference type="ARBA" id="ARBA00009072"/>
    </source>
</evidence>
<comment type="subcellular location">
    <subcellularLocation>
        <location evidence="1">Nucleus</location>
    </subcellularLocation>
</comment>
<feature type="compositionally biased region" description="Polar residues" evidence="4">
    <location>
        <begin position="87"/>
        <end position="98"/>
    </location>
</feature>
<dbReference type="PANTHER" id="PTHR12940:SF0">
    <property type="entry name" value="SPLICING FACTOR ESS-2 HOMOLOG"/>
    <property type="match status" value="1"/>
</dbReference>
<keyword evidence="6" id="KW-1185">Reference proteome</keyword>
<feature type="region of interest" description="Disordered" evidence="4">
    <location>
        <begin position="64"/>
        <end position="98"/>
    </location>
</feature>
<dbReference type="Pfam" id="PF09751">
    <property type="entry name" value="Es2"/>
    <property type="match status" value="1"/>
</dbReference>
<dbReference type="Proteomes" id="UP001164746">
    <property type="component" value="Chromosome 1"/>
</dbReference>
<dbReference type="EMBL" id="CP111012">
    <property type="protein sequence ID" value="WAQ94745.1"/>
    <property type="molecule type" value="Genomic_DNA"/>
</dbReference>
<sequence>MDLAKVCSKALVVAKPKGALGPEKKKVNVLDEETYAEAEYMEAVEKNDLVKLRELELRFSKRPNTDRSIYNTPSTFDTPERGEHPSTQKSTQGVNLPENNLESVISETKGSKQHLDSFLSKNTKNDRLALPNIEDQAAITDGQAGVDTWKYKIKNALMYIPDGEDYSAAELVELKKKIPRKIVHENTRFQDNPWNSVRNKEAMKQAASDKALLFSGKIGHDGKEVEVGITPRVNGYGFVATPSPAPGVEDSPFMTWGEIEGTPFQLTNETPLMPSDAPAFKIPAVPHRDKLALELAEKASKQHRDKKENALKLASRLARTGTDKALRASYSPSPSRTPGDKTPKLTPKLTPKNKTPVYSSSPRSTPGSKRDASEVPSLTDNLLHIPKKRSKATDFF</sequence>
<comment type="similarity">
    <text evidence="2">Belongs to the ESS2 family.</text>
</comment>
<feature type="compositionally biased region" description="Polar residues" evidence="4">
    <location>
        <begin position="357"/>
        <end position="367"/>
    </location>
</feature>